<dbReference type="Pfam" id="PF18367">
    <property type="entry name" value="Rv2175c_C"/>
    <property type="match status" value="1"/>
</dbReference>
<protein>
    <submittedName>
        <fullName evidence="3">DNA-binding protein</fullName>
    </submittedName>
</protein>
<dbReference type="InterPro" id="IPR041098">
    <property type="entry name" value="Rv2175c_C"/>
</dbReference>
<reference evidence="3 4" key="1">
    <citation type="submission" date="2017-02" db="EMBL/GenBank/DDBJ databases">
        <title>The new phylogeny of genus Mycobacterium.</title>
        <authorList>
            <person name="Tortoli E."/>
            <person name="Trovato A."/>
            <person name="Cirillo D.M."/>
        </authorList>
    </citation>
    <scope>NUCLEOTIDE SEQUENCE [LARGE SCALE GENOMIC DNA]</scope>
    <source>
        <strain evidence="3 4">DSM 45578</strain>
    </source>
</reference>
<feature type="domain" description="Rv2175c C-terminal" evidence="1">
    <location>
        <begin position="65"/>
        <end position="132"/>
    </location>
</feature>
<comment type="caution">
    <text evidence="3">The sequence shown here is derived from an EMBL/GenBank/DDBJ whole genome shotgun (WGS) entry which is preliminary data.</text>
</comment>
<dbReference type="Pfam" id="PF21531">
    <property type="entry name" value="Rv2175c_wHTH"/>
    <property type="match status" value="1"/>
</dbReference>
<proteinExistence type="predicted"/>
<dbReference type="OrthoDB" id="3784042at2"/>
<gene>
    <name evidence="3" type="ORF">BST17_04310</name>
</gene>
<evidence type="ECO:0000259" key="1">
    <source>
        <dbReference type="Pfam" id="PF18367"/>
    </source>
</evidence>
<accession>A0A1W9Z1N4</accession>
<dbReference type="AlphaFoldDB" id="A0A1W9Z1N4"/>
<evidence type="ECO:0000259" key="2">
    <source>
        <dbReference type="Pfam" id="PF21531"/>
    </source>
</evidence>
<name>A0A1W9Z1N4_MYCBA</name>
<organism evidence="3 4">
    <name type="scientific">Mycolicibacterium bacteremicum</name>
    <name type="common">Mycobacterium bacteremicum</name>
    <dbReference type="NCBI Taxonomy" id="564198"/>
    <lineage>
        <taxon>Bacteria</taxon>
        <taxon>Bacillati</taxon>
        <taxon>Actinomycetota</taxon>
        <taxon>Actinomycetes</taxon>
        <taxon>Mycobacteriales</taxon>
        <taxon>Mycobacteriaceae</taxon>
        <taxon>Mycolicibacterium</taxon>
    </lineage>
</organism>
<dbReference type="GO" id="GO:0003677">
    <property type="term" value="F:DNA binding"/>
    <property type="evidence" value="ECO:0007669"/>
    <property type="project" value="UniProtKB-KW"/>
</dbReference>
<sequence>MSIPASADILDPDEAVLDLSEVSKLLGVSVSKVNQHLRDGHLVGVRRGGAVVVPKVFFDDSGHVVKPLPGLLVVLRDGGFDVTESMRWLFTPDPSLTLSRDGSTEKQTNARPVDALRSHQAREVIRRAQAMAY</sequence>
<dbReference type="Proteomes" id="UP000192366">
    <property type="component" value="Unassembled WGS sequence"/>
</dbReference>
<keyword evidence="4" id="KW-1185">Reference proteome</keyword>
<dbReference type="RefSeq" id="WP_083055711.1">
    <property type="nucleotide sequence ID" value="NZ_CALUAE010000092.1"/>
</dbReference>
<dbReference type="EMBL" id="MVHJ01000003">
    <property type="protein sequence ID" value="ORA06205.1"/>
    <property type="molecule type" value="Genomic_DNA"/>
</dbReference>
<dbReference type="InterPro" id="IPR048576">
    <property type="entry name" value="Rv2175c_wHTH"/>
</dbReference>
<keyword evidence="3" id="KW-0238">DNA-binding</keyword>
<evidence type="ECO:0000313" key="4">
    <source>
        <dbReference type="Proteomes" id="UP000192366"/>
    </source>
</evidence>
<feature type="domain" description="DNA-binding protein Rv2175c wHTH" evidence="2">
    <location>
        <begin position="2"/>
        <end position="58"/>
    </location>
</feature>
<dbReference type="STRING" id="564198.BST17_04310"/>
<evidence type="ECO:0000313" key="3">
    <source>
        <dbReference type="EMBL" id="ORA06205.1"/>
    </source>
</evidence>